<proteinExistence type="predicted"/>
<organism evidence="7 8">
    <name type="scientific">Kiloniella laminariae</name>
    <dbReference type="NCBI Taxonomy" id="454162"/>
    <lineage>
        <taxon>Bacteria</taxon>
        <taxon>Pseudomonadati</taxon>
        <taxon>Pseudomonadota</taxon>
        <taxon>Alphaproteobacteria</taxon>
        <taxon>Rhodospirillales</taxon>
        <taxon>Kiloniellaceae</taxon>
        <taxon>Kiloniella</taxon>
    </lineage>
</organism>
<reference evidence="7" key="1">
    <citation type="submission" date="2022-12" db="EMBL/GenBank/DDBJ databases">
        <title>Bacterial isolates from different developmental stages of Nematostella vectensis.</title>
        <authorList>
            <person name="Fraune S."/>
        </authorList>
    </citation>
    <scope>NUCLEOTIDE SEQUENCE</scope>
    <source>
        <strain evidence="7">G21630-S1</strain>
    </source>
</reference>
<evidence type="ECO:0000313" key="8">
    <source>
        <dbReference type="Proteomes" id="UP001069802"/>
    </source>
</evidence>
<dbReference type="SUPFAM" id="SSF50685">
    <property type="entry name" value="Barwin-like endoglucanases"/>
    <property type="match status" value="1"/>
</dbReference>
<dbReference type="RefSeq" id="WP_269423369.1">
    <property type="nucleotide sequence ID" value="NZ_JAPWGY010000003.1"/>
</dbReference>
<dbReference type="Pfam" id="PF03562">
    <property type="entry name" value="MltA"/>
    <property type="match status" value="1"/>
</dbReference>
<sequence>MSATDHSSLSQSAISKKSVSLSSRGWRIGMLCLVLGLAACEGKDQATPPPSGTAQEDSLSLFRVDYAALPGWQSDQMQEAYPALVRSCGRFQSWPDSKTVGPDAVAGTAADWKPLCHSLNDFMSTAESPRDISLWMEENLVPYQVYNNDSREGTFTGYYEAELKGSLVQDATYKYPLYGVPQDLVSIKLSDFDEELKGTVLAGRVEGNRLIPYHDRNEIEKGVLDNKAVEVLWADDPVDVFFLHIQGSGMVTLPDGQIIRVGYAGNNGHKFYAIGRALIDEKVLPKDQVSMQSIRDWLRANPDKAREIMNRNKRFIFFRKIEGDGPIGAMGVPLTPARSLAVDPRFMPLGVPLWLDTTWPGSDRPLQRLMVAQDTGSAIRGPIRGDFFWGPGEAALAQAGGMKQKGSYYLLLPKSVAAKRDASS</sequence>
<dbReference type="InterPro" id="IPR005300">
    <property type="entry name" value="MltA_B"/>
</dbReference>
<dbReference type="PIRSF" id="PIRSF019422">
    <property type="entry name" value="MltA"/>
    <property type="match status" value="1"/>
</dbReference>
<evidence type="ECO:0000259" key="6">
    <source>
        <dbReference type="SMART" id="SM00925"/>
    </source>
</evidence>
<gene>
    <name evidence="7" type="ORF">O4H49_10450</name>
</gene>
<keyword evidence="8" id="KW-1185">Reference proteome</keyword>
<comment type="caution">
    <text evidence="7">The sequence shown here is derived from an EMBL/GenBank/DDBJ whole genome shotgun (WGS) entry which is preliminary data.</text>
</comment>
<evidence type="ECO:0000256" key="3">
    <source>
        <dbReference type="ARBA" id="ARBA00023239"/>
    </source>
</evidence>
<dbReference type="Pfam" id="PF06725">
    <property type="entry name" value="3D"/>
    <property type="match status" value="1"/>
</dbReference>
<dbReference type="InterPro" id="IPR036908">
    <property type="entry name" value="RlpA-like_sf"/>
</dbReference>
<dbReference type="PANTHER" id="PTHR30124">
    <property type="entry name" value="MEMBRANE-BOUND LYTIC MUREIN TRANSGLYCOSYLASE A"/>
    <property type="match status" value="1"/>
</dbReference>
<evidence type="ECO:0000256" key="4">
    <source>
        <dbReference type="ARBA" id="ARBA00023316"/>
    </source>
</evidence>
<keyword evidence="4" id="KW-0961">Cell wall biogenesis/degradation</keyword>
<evidence type="ECO:0000256" key="2">
    <source>
        <dbReference type="ARBA" id="ARBA00012587"/>
    </source>
</evidence>
<protein>
    <recommendedName>
        <fullName evidence="2">peptidoglycan lytic exotransglycosylase</fullName>
        <ecNumber evidence="2">4.2.2.n1</ecNumber>
    </recommendedName>
    <alternativeName>
        <fullName evidence="5">Murein hydrolase A</fullName>
    </alternativeName>
</protein>
<feature type="domain" description="Lytic transglycosylase MltA" evidence="6">
    <location>
        <begin position="162"/>
        <end position="319"/>
    </location>
</feature>
<dbReference type="SMART" id="SM00925">
    <property type="entry name" value="MltA"/>
    <property type="match status" value="1"/>
</dbReference>
<evidence type="ECO:0000313" key="7">
    <source>
        <dbReference type="EMBL" id="MCZ4281198.1"/>
    </source>
</evidence>
<dbReference type="Gene3D" id="2.40.240.50">
    <property type="entry name" value="Barwin-like endoglucanases"/>
    <property type="match status" value="1"/>
</dbReference>
<dbReference type="EC" id="4.2.2.n1" evidence="2"/>
<comment type="catalytic activity">
    <reaction evidence="1">
        <text>Exolytic cleavage of the (1-&gt;4)-beta-glycosidic linkage between N-acetylmuramic acid (MurNAc) and N-acetylglucosamine (GlcNAc) residues in peptidoglycan, from either the reducing or the non-reducing ends of the peptidoglycan chains, with concomitant formation of a 1,6-anhydrobond in the MurNAc residue.</text>
        <dbReference type="EC" id="4.2.2.n1"/>
    </reaction>
</comment>
<dbReference type="CDD" id="cd14668">
    <property type="entry name" value="mlta_B"/>
    <property type="match status" value="1"/>
</dbReference>
<dbReference type="InterPro" id="IPR026044">
    <property type="entry name" value="MltA"/>
</dbReference>
<dbReference type="InterPro" id="IPR010611">
    <property type="entry name" value="3D_dom"/>
</dbReference>
<evidence type="ECO:0000256" key="5">
    <source>
        <dbReference type="ARBA" id="ARBA00030918"/>
    </source>
</evidence>
<dbReference type="Proteomes" id="UP001069802">
    <property type="component" value="Unassembled WGS sequence"/>
</dbReference>
<dbReference type="PANTHER" id="PTHR30124:SF0">
    <property type="entry name" value="MEMBRANE-BOUND LYTIC MUREIN TRANSGLYCOSYLASE A"/>
    <property type="match status" value="1"/>
</dbReference>
<dbReference type="EMBL" id="JAPWGY010000003">
    <property type="protein sequence ID" value="MCZ4281198.1"/>
    <property type="molecule type" value="Genomic_DNA"/>
</dbReference>
<dbReference type="Gene3D" id="2.40.40.10">
    <property type="entry name" value="RlpA-like domain"/>
    <property type="match status" value="1"/>
</dbReference>
<name>A0ABT4LJA5_9PROT</name>
<dbReference type="CDD" id="cd14485">
    <property type="entry name" value="mltA_like_LT_A"/>
    <property type="match status" value="1"/>
</dbReference>
<keyword evidence="3" id="KW-0456">Lyase</keyword>
<accession>A0ABT4LJA5</accession>
<evidence type="ECO:0000256" key="1">
    <source>
        <dbReference type="ARBA" id="ARBA00001420"/>
    </source>
</evidence>